<accession>A0A2M8DRX3</accession>
<sequence>MKFDFAIRQEPKMAEKMNIYVYNILTVLVLLVTALQLTFPQITLAMDDNTPAETPAKIVETGIFYELTDRHGAWDYDIKLPEVDNRDKQYSVYITLTAYNSLPGQTDDTPCITASGFDVCEHNIEDIIATNFNYLPFNTKVKFPELFGDQEFRVQDRMNARYTPATRRADLWMQDYQSAKIFGKKYVQMDVYY</sequence>
<keyword evidence="1" id="KW-0812">Transmembrane</keyword>
<proteinExistence type="predicted"/>
<evidence type="ECO:0000256" key="1">
    <source>
        <dbReference type="SAM" id="Phobius"/>
    </source>
</evidence>
<dbReference type="CDD" id="cd22784">
    <property type="entry name" value="DPBB_MltA_YuiC-like"/>
    <property type="match status" value="1"/>
</dbReference>
<name>A0A2M8DRX3_9BACT</name>
<comment type="caution">
    <text evidence="2">The sequence shown here is derived from an EMBL/GenBank/DDBJ whole genome shotgun (WGS) entry which is preliminary data.</text>
</comment>
<keyword evidence="1" id="KW-1133">Transmembrane helix</keyword>
<reference evidence="3" key="1">
    <citation type="submission" date="2017-09" db="EMBL/GenBank/DDBJ databases">
        <title>Depth-based differentiation of microbial function through sediment-hosted aquifers and enrichment of novel symbionts in the deep terrestrial subsurface.</title>
        <authorList>
            <person name="Probst A.J."/>
            <person name="Ladd B."/>
            <person name="Jarett J.K."/>
            <person name="Geller-Mcgrath D.E."/>
            <person name="Sieber C.M.K."/>
            <person name="Emerson J.B."/>
            <person name="Anantharaman K."/>
            <person name="Thomas B.C."/>
            <person name="Malmstrom R."/>
            <person name="Stieglmeier M."/>
            <person name="Klingl A."/>
            <person name="Woyke T."/>
            <person name="Ryan C.M."/>
            <person name="Banfield J.F."/>
        </authorList>
    </citation>
    <scope>NUCLEOTIDE SEQUENCE [LARGE SCALE GENOMIC DNA]</scope>
</reference>
<keyword evidence="1" id="KW-0472">Membrane</keyword>
<feature type="transmembrane region" description="Helical" evidence="1">
    <location>
        <begin position="20"/>
        <end position="39"/>
    </location>
</feature>
<gene>
    <name evidence="2" type="ORF">CO073_01150</name>
</gene>
<protein>
    <recommendedName>
        <fullName evidence="4">3D domain-containing protein</fullName>
    </recommendedName>
</protein>
<dbReference type="Proteomes" id="UP000230136">
    <property type="component" value="Unassembled WGS sequence"/>
</dbReference>
<dbReference type="EMBL" id="PFSY01000053">
    <property type="protein sequence ID" value="PJC02121.1"/>
    <property type="molecule type" value="Genomic_DNA"/>
</dbReference>
<evidence type="ECO:0000313" key="2">
    <source>
        <dbReference type="EMBL" id="PJC02121.1"/>
    </source>
</evidence>
<dbReference type="AlphaFoldDB" id="A0A2M8DRX3"/>
<organism evidence="2 3">
    <name type="scientific">Candidatus Komeilibacteria bacterium CG_4_9_14_0_8_um_filter_36_9</name>
    <dbReference type="NCBI Taxonomy" id="1974473"/>
    <lineage>
        <taxon>Bacteria</taxon>
        <taxon>Candidatus Komeiliibacteriota</taxon>
    </lineage>
</organism>
<evidence type="ECO:0000313" key="3">
    <source>
        <dbReference type="Proteomes" id="UP000230136"/>
    </source>
</evidence>
<evidence type="ECO:0008006" key="4">
    <source>
        <dbReference type="Google" id="ProtNLM"/>
    </source>
</evidence>